<evidence type="ECO:0000313" key="15">
    <source>
        <dbReference type="Proteomes" id="UP000308768"/>
    </source>
</evidence>
<dbReference type="Pfam" id="PF01055">
    <property type="entry name" value="Glyco_hydro_31_2nd"/>
    <property type="match status" value="1"/>
</dbReference>
<evidence type="ECO:0000259" key="11">
    <source>
        <dbReference type="Pfam" id="PF01055"/>
    </source>
</evidence>
<dbReference type="Gene3D" id="2.60.40.1180">
    <property type="entry name" value="Golgi alpha-mannosidase II"/>
    <property type="match status" value="2"/>
</dbReference>
<evidence type="ECO:0000256" key="5">
    <source>
        <dbReference type="ARBA" id="ARBA00022801"/>
    </source>
</evidence>
<comment type="caution">
    <text evidence="14">The sequence shown here is derived from an EMBL/GenBank/DDBJ whole genome shotgun (WGS) entry which is preliminary data.</text>
</comment>
<dbReference type="PROSITE" id="PS00707">
    <property type="entry name" value="GLYCOSYL_HYDROL_F31_2"/>
    <property type="match status" value="1"/>
</dbReference>
<accession>A0A4U0XHA8</accession>
<dbReference type="Gene3D" id="2.60.40.1760">
    <property type="entry name" value="glycosyl hydrolase (family 31)"/>
    <property type="match status" value="1"/>
</dbReference>
<proteinExistence type="inferred from homology"/>
<comment type="catalytic activity">
    <reaction evidence="1">
        <text>Hydrolysis of terminal, non-reducing (1-&gt;4)-linked alpha-D-glucose residues with release of alpha-D-glucose.</text>
        <dbReference type="EC" id="3.2.1.20"/>
    </reaction>
</comment>
<dbReference type="EC" id="3.2.1.20" evidence="3"/>
<dbReference type="FunFam" id="2.60.40.1180:FF:000001">
    <property type="entry name" value="Maltase-glucoamylase, intestinal"/>
    <property type="match status" value="1"/>
</dbReference>
<feature type="domain" description="Glycoside hydrolase family 31 N-terminal" evidence="12">
    <location>
        <begin position="97"/>
        <end position="240"/>
    </location>
</feature>
<evidence type="ECO:0000259" key="13">
    <source>
        <dbReference type="Pfam" id="PF21365"/>
    </source>
</evidence>
<dbReference type="PANTHER" id="PTHR22762">
    <property type="entry name" value="ALPHA-GLUCOSIDASE"/>
    <property type="match status" value="1"/>
</dbReference>
<protein>
    <recommendedName>
        <fullName evidence="3">alpha-glucosidase</fullName>
        <ecNumber evidence="3">3.2.1.20</ecNumber>
    </recommendedName>
    <alternativeName>
        <fullName evidence="8">Maltase</fullName>
    </alternativeName>
</protein>
<dbReference type="Gene3D" id="3.20.20.80">
    <property type="entry name" value="Glycosidases"/>
    <property type="match status" value="2"/>
</dbReference>
<feature type="domain" description="Glycosyl hydrolase family 31 C-terminal" evidence="13">
    <location>
        <begin position="730"/>
        <end position="821"/>
    </location>
</feature>
<dbReference type="InterPro" id="IPR000322">
    <property type="entry name" value="Glyco_hydro_31_TIM"/>
</dbReference>
<dbReference type="EMBL" id="NAJN01000280">
    <property type="protein sequence ID" value="TKA75631.1"/>
    <property type="molecule type" value="Genomic_DNA"/>
</dbReference>
<dbReference type="SUPFAM" id="SSF74650">
    <property type="entry name" value="Galactose mutarotase-like"/>
    <property type="match status" value="1"/>
</dbReference>
<dbReference type="InterPro" id="IPR017853">
    <property type="entry name" value="GH"/>
</dbReference>
<dbReference type="InterPro" id="IPR011013">
    <property type="entry name" value="Gal_mutarotase_sf_dom"/>
</dbReference>
<dbReference type="PANTHER" id="PTHR22762:SF133">
    <property type="entry name" value="P-TYPE DOMAIN-CONTAINING PROTEIN"/>
    <property type="match status" value="1"/>
</dbReference>
<evidence type="ECO:0000256" key="1">
    <source>
        <dbReference type="ARBA" id="ARBA00001657"/>
    </source>
</evidence>
<name>A0A4U0XHA8_9PEZI</name>
<comment type="similarity">
    <text evidence="2 9">Belongs to the glycosyl hydrolase 31 family.</text>
</comment>
<dbReference type="Proteomes" id="UP000308768">
    <property type="component" value="Unassembled WGS sequence"/>
</dbReference>
<dbReference type="CDD" id="cd14752">
    <property type="entry name" value="GH31_N"/>
    <property type="match status" value="1"/>
</dbReference>
<feature type="signal peptide" evidence="10">
    <location>
        <begin position="1"/>
        <end position="18"/>
    </location>
</feature>
<reference evidence="14 15" key="1">
    <citation type="submission" date="2017-03" db="EMBL/GenBank/DDBJ databases">
        <title>Genomes of endolithic fungi from Antarctica.</title>
        <authorList>
            <person name="Coleine C."/>
            <person name="Masonjones S."/>
            <person name="Stajich J.E."/>
        </authorList>
    </citation>
    <scope>NUCLEOTIDE SEQUENCE [LARGE SCALE GENOMIC DNA]</scope>
    <source>
        <strain evidence="14 15">CCFEE 5187</strain>
    </source>
</reference>
<feature type="chain" id="PRO_5021007306" description="alpha-glucosidase" evidence="10">
    <location>
        <begin position="19"/>
        <end position="954"/>
    </location>
</feature>
<evidence type="ECO:0000256" key="6">
    <source>
        <dbReference type="ARBA" id="ARBA00023180"/>
    </source>
</evidence>
<dbReference type="GO" id="GO:0005975">
    <property type="term" value="P:carbohydrate metabolic process"/>
    <property type="evidence" value="ECO:0007669"/>
    <property type="project" value="InterPro"/>
</dbReference>
<dbReference type="OrthoDB" id="5839090at2759"/>
<evidence type="ECO:0000256" key="10">
    <source>
        <dbReference type="SAM" id="SignalP"/>
    </source>
</evidence>
<dbReference type="InterPro" id="IPR013780">
    <property type="entry name" value="Glyco_hydro_b"/>
</dbReference>
<evidence type="ECO:0000256" key="8">
    <source>
        <dbReference type="ARBA" id="ARBA00041343"/>
    </source>
</evidence>
<keyword evidence="7 9" id="KW-0326">Glycosidase</keyword>
<keyword evidence="15" id="KW-1185">Reference proteome</keyword>
<evidence type="ECO:0000256" key="3">
    <source>
        <dbReference type="ARBA" id="ARBA00012741"/>
    </source>
</evidence>
<evidence type="ECO:0000259" key="12">
    <source>
        <dbReference type="Pfam" id="PF13802"/>
    </source>
</evidence>
<dbReference type="Pfam" id="PF13802">
    <property type="entry name" value="Gal_mutarotas_2"/>
    <property type="match status" value="1"/>
</dbReference>
<evidence type="ECO:0000256" key="9">
    <source>
        <dbReference type="RuleBase" id="RU361185"/>
    </source>
</evidence>
<dbReference type="InterPro" id="IPR025887">
    <property type="entry name" value="Glyco_hydro_31_N_dom"/>
</dbReference>
<keyword evidence="4 10" id="KW-0732">Signal</keyword>
<evidence type="ECO:0000313" key="14">
    <source>
        <dbReference type="EMBL" id="TKA75631.1"/>
    </source>
</evidence>
<dbReference type="GO" id="GO:0030246">
    <property type="term" value="F:carbohydrate binding"/>
    <property type="evidence" value="ECO:0007669"/>
    <property type="project" value="InterPro"/>
</dbReference>
<evidence type="ECO:0000256" key="2">
    <source>
        <dbReference type="ARBA" id="ARBA00007806"/>
    </source>
</evidence>
<dbReference type="SUPFAM" id="SSF51011">
    <property type="entry name" value="Glycosyl hydrolase domain"/>
    <property type="match status" value="1"/>
</dbReference>
<keyword evidence="6" id="KW-0325">Glycoprotein</keyword>
<dbReference type="STRING" id="331657.A0A4U0XHA8"/>
<dbReference type="Pfam" id="PF21365">
    <property type="entry name" value="Glyco_hydro_31_3rd"/>
    <property type="match status" value="1"/>
</dbReference>
<dbReference type="InterPro" id="IPR048395">
    <property type="entry name" value="Glyco_hydro_31_C"/>
</dbReference>
<evidence type="ECO:0000256" key="7">
    <source>
        <dbReference type="ARBA" id="ARBA00023295"/>
    </source>
</evidence>
<dbReference type="InterPro" id="IPR030459">
    <property type="entry name" value="Glyco_hydro_31_CS"/>
</dbReference>
<dbReference type="AlphaFoldDB" id="A0A4U0XHA8"/>
<dbReference type="GO" id="GO:0004558">
    <property type="term" value="F:alpha-1,4-glucosidase activity"/>
    <property type="evidence" value="ECO:0007669"/>
    <property type="project" value="UniProtKB-EC"/>
</dbReference>
<dbReference type="SUPFAM" id="SSF51445">
    <property type="entry name" value="(Trans)glycosidases"/>
    <property type="match status" value="1"/>
</dbReference>
<evidence type="ECO:0000256" key="4">
    <source>
        <dbReference type="ARBA" id="ARBA00022729"/>
    </source>
</evidence>
<dbReference type="CDD" id="cd06602">
    <property type="entry name" value="GH31_MGAM_SI_GAA"/>
    <property type="match status" value="1"/>
</dbReference>
<sequence length="954" mass="103909">MFNSLLLAACAVASFAEAQSTFRAIPTLSASVDAAPSLVPAILDPTAPNAQDVCPGYKASGVVQTSQGFTADLTLAGAPCNAYGNDIVDLTLAVEYQAKQRLSVKIFPKHLVASNYTNGSTTAATSDLKFNWTNTPSFQFQVSRVASGEVIFSTYGKVIVFEDQFLEMATSMVPNYNIYGLAENIHQFRLGNNLTRTFWAADSGNPIDGNLYGTHPMYLETRYNNGSASSSHGVYARNAHGQEWLLRSDNVTYRTIGGSYDLYFLSGPTPKEVIRQYQGGVVGLPQMQMYWTFGFHQCRWGYENWTVLQEIVDGYANAGIQLETIWTDIDYMDQYRDFTNGAMNFPVPAGQAFLAELYAAGQHYVPIVDSNIYAPNPTNGSDSYEPFQRGAALSAFIRNPDDGDFYYGDNWPGYSVWTDFLVPQGQQFWTEELVKWYGDIPYDGIWIDLSEASSFCVGSCGTGHLQENPVHPPFRLPGDFNNVDFNYPEAFNITNATEAASAVAASSSQVAANSATALPAATTTSSSATFMRTKPTPGVRNLDFPPYVINNLFEGHSLLKNTIAPNATHNDALNTTEYEMHNLFGHQIANATYHALLSVFPGRRPFVISRSNFAGSGNITGHWGGDNTSKWGSMYFSIAQALQFMMAGIPMFGVDTCGFAGNTDAELCNRWMQLSAFFPFYRNHNVFASIPQEAYRWSSVAAATRTVMNIRYSLLPYMYTLFYEAHTSAETVMRALAWEFPNDAQLLNVDNQFMLGPSLLITPVLEPLVTSVKGVFPGVADGVVWYDWYTLQPLQVAAGENKTLDAPLGHINVHVKGGSILPLQAPGNTTATSRNNPWSLLVALDNKGQAAGSLYLDDGVSLVQNATKNVQLSYANNKLTASVTGSYHSAPALANVTIAGVSALPAAMTLTVAGQPCETGVIQLVQGGGVLYVTGLETFTTAGAWEGDIEMQFS</sequence>
<gene>
    <name evidence="14" type="ORF">B0A49_02320</name>
</gene>
<organism evidence="14 15">
    <name type="scientific">Cryomyces minteri</name>
    <dbReference type="NCBI Taxonomy" id="331657"/>
    <lineage>
        <taxon>Eukaryota</taxon>
        <taxon>Fungi</taxon>
        <taxon>Dikarya</taxon>
        <taxon>Ascomycota</taxon>
        <taxon>Pezizomycotina</taxon>
        <taxon>Dothideomycetes</taxon>
        <taxon>Dothideomycetes incertae sedis</taxon>
        <taxon>Cryomyces</taxon>
    </lineage>
</organism>
<feature type="domain" description="Glycoside hydrolase family 31 TIM barrel" evidence="11">
    <location>
        <begin position="285"/>
        <end position="721"/>
    </location>
</feature>
<keyword evidence="5 9" id="KW-0378">Hydrolase</keyword>